<proteinExistence type="predicted"/>
<dbReference type="EMBL" id="LAZR01054825">
    <property type="protein sequence ID" value="KKK77714.1"/>
    <property type="molecule type" value="Genomic_DNA"/>
</dbReference>
<dbReference type="AlphaFoldDB" id="A0A0F9AGQ1"/>
<sequence length="69" mass="7933">MSILSEKQIYDAMLPHLGTFASYEDLCEAAYRETLKMVARLNKFPQCKGIVITVEDWEALNKLEVSNEH</sequence>
<comment type="caution">
    <text evidence="1">The sequence shown here is derived from an EMBL/GenBank/DDBJ whole genome shotgun (WGS) entry which is preliminary data.</text>
</comment>
<gene>
    <name evidence="1" type="ORF">LCGC14_2850830</name>
</gene>
<reference evidence="1" key="1">
    <citation type="journal article" date="2015" name="Nature">
        <title>Complex archaea that bridge the gap between prokaryotes and eukaryotes.</title>
        <authorList>
            <person name="Spang A."/>
            <person name="Saw J.H."/>
            <person name="Jorgensen S.L."/>
            <person name="Zaremba-Niedzwiedzka K."/>
            <person name="Martijn J."/>
            <person name="Lind A.E."/>
            <person name="van Eijk R."/>
            <person name="Schleper C."/>
            <person name="Guy L."/>
            <person name="Ettema T.J."/>
        </authorList>
    </citation>
    <scope>NUCLEOTIDE SEQUENCE</scope>
</reference>
<name>A0A0F9AGQ1_9ZZZZ</name>
<protein>
    <submittedName>
        <fullName evidence="1">Uncharacterized protein</fullName>
    </submittedName>
</protein>
<evidence type="ECO:0000313" key="1">
    <source>
        <dbReference type="EMBL" id="KKK77714.1"/>
    </source>
</evidence>
<accession>A0A0F9AGQ1</accession>
<organism evidence="1">
    <name type="scientific">marine sediment metagenome</name>
    <dbReference type="NCBI Taxonomy" id="412755"/>
    <lineage>
        <taxon>unclassified sequences</taxon>
        <taxon>metagenomes</taxon>
        <taxon>ecological metagenomes</taxon>
    </lineage>
</organism>